<dbReference type="EMBL" id="BOMV01000096">
    <property type="protein sequence ID" value="GIF00981.1"/>
    <property type="molecule type" value="Genomic_DNA"/>
</dbReference>
<accession>A0A919K533</accession>
<sequence length="233" mass="25980">MHEYDYFDFLCTHRLRLSGTAEEKRVLAEVAGEPNCREPIAGFPNPFSVGLSVFCEGGDYLALTRRTQSIGEGGGWHGGKVYNAVGENAALRDFNPGVDGVMRSTPYLIAKRGLWEELGLPEVTVDACEIYLHSLAYAVDLRDHKAFGHVVSPLSRHDLQDAWRHAPDRSETAGSTLDFQPVRTKSDVRRLLRKIVTEADDWAPEAVFCTVRSILARRLLRPAEVTKILSTNK</sequence>
<dbReference type="AlphaFoldDB" id="A0A919K533"/>
<gene>
    <name evidence="1" type="ORF">Ari01nite_84450</name>
</gene>
<protein>
    <submittedName>
        <fullName evidence="1">Uncharacterized protein</fullName>
    </submittedName>
</protein>
<keyword evidence="2" id="KW-1185">Reference proteome</keyword>
<evidence type="ECO:0000313" key="1">
    <source>
        <dbReference type="EMBL" id="GIF00981.1"/>
    </source>
</evidence>
<evidence type="ECO:0000313" key="2">
    <source>
        <dbReference type="Proteomes" id="UP000636960"/>
    </source>
</evidence>
<name>A0A919K533_9ACTN</name>
<comment type="caution">
    <text evidence="1">The sequence shown here is derived from an EMBL/GenBank/DDBJ whole genome shotgun (WGS) entry which is preliminary data.</text>
</comment>
<organism evidence="1 2">
    <name type="scientific">Paractinoplanes rishiriensis</name>
    <dbReference type="NCBI Taxonomy" id="1050105"/>
    <lineage>
        <taxon>Bacteria</taxon>
        <taxon>Bacillati</taxon>
        <taxon>Actinomycetota</taxon>
        <taxon>Actinomycetes</taxon>
        <taxon>Micromonosporales</taxon>
        <taxon>Micromonosporaceae</taxon>
        <taxon>Paractinoplanes</taxon>
    </lineage>
</organism>
<reference evidence="1" key="1">
    <citation type="submission" date="2021-01" db="EMBL/GenBank/DDBJ databases">
        <title>Whole genome shotgun sequence of Actinoplanes rishiriensis NBRC 108556.</title>
        <authorList>
            <person name="Komaki H."/>
            <person name="Tamura T."/>
        </authorList>
    </citation>
    <scope>NUCLEOTIDE SEQUENCE</scope>
    <source>
        <strain evidence="1">NBRC 108556</strain>
    </source>
</reference>
<dbReference type="Proteomes" id="UP000636960">
    <property type="component" value="Unassembled WGS sequence"/>
</dbReference>
<proteinExistence type="predicted"/>